<evidence type="ECO:0000313" key="2">
    <source>
        <dbReference type="Proteomes" id="UP000681526"/>
    </source>
</evidence>
<comment type="caution">
    <text evidence="1">The sequence shown here is derived from an EMBL/GenBank/DDBJ whole genome shotgun (WGS) entry which is preliminary data.</text>
</comment>
<dbReference type="EMBL" id="CAJRAY010000018">
    <property type="protein sequence ID" value="CAG5080003.1"/>
    <property type="molecule type" value="Genomic_DNA"/>
</dbReference>
<keyword evidence="2" id="KW-1185">Reference proteome</keyword>
<protein>
    <recommendedName>
        <fullName evidence="3">VOC domain-containing protein</fullName>
    </recommendedName>
</protein>
<name>A0ABN7RKJ9_THEXY</name>
<dbReference type="SUPFAM" id="SSF54593">
    <property type="entry name" value="Glyoxalase/Bleomycin resistance protein/Dihydroxybiphenyl dioxygenase"/>
    <property type="match status" value="1"/>
</dbReference>
<evidence type="ECO:0000313" key="1">
    <source>
        <dbReference type="EMBL" id="CAG5080003.1"/>
    </source>
</evidence>
<evidence type="ECO:0008006" key="3">
    <source>
        <dbReference type="Google" id="ProtNLM"/>
    </source>
</evidence>
<gene>
    <name evidence="1" type="primary">txxe 277</name>
    <name evidence="1" type="ORF">TXXE_03680</name>
</gene>
<organism evidence="1 2">
    <name type="scientific">Thermobacillus xylanilyticus</name>
    <dbReference type="NCBI Taxonomy" id="76633"/>
    <lineage>
        <taxon>Bacteria</taxon>
        <taxon>Bacillati</taxon>
        <taxon>Bacillota</taxon>
        <taxon>Bacilli</taxon>
        <taxon>Bacillales</taxon>
        <taxon>Paenibacillaceae</taxon>
        <taxon>Thermobacillus</taxon>
    </lineage>
</organism>
<sequence>MDPGADLLFDDGRLSGSTAVVDPDSGSAVHAKPLAVLEAPDLSAIHTYLRGKNVPVSGIADNWGSRYFTFVDPDGNGVIVREAAG</sequence>
<dbReference type="Gene3D" id="3.10.180.10">
    <property type="entry name" value="2,3-Dihydroxybiphenyl 1,2-Dioxygenase, domain 1"/>
    <property type="match status" value="1"/>
</dbReference>
<proteinExistence type="predicted"/>
<dbReference type="InterPro" id="IPR029068">
    <property type="entry name" value="Glyas_Bleomycin-R_OHBP_Dase"/>
</dbReference>
<accession>A0ABN7RKJ9</accession>
<dbReference type="Proteomes" id="UP000681526">
    <property type="component" value="Unassembled WGS sequence"/>
</dbReference>
<reference evidence="1 2" key="1">
    <citation type="submission" date="2021-04" db="EMBL/GenBank/DDBJ databases">
        <authorList>
            <person name="Rakotoarivonina H."/>
        </authorList>
    </citation>
    <scope>NUCLEOTIDE SEQUENCE [LARGE SCALE GENOMIC DNA]</scope>
    <source>
        <strain evidence="1 2">XE</strain>
    </source>
</reference>
<dbReference type="RefSeq" id="WP_213483517.1">
    <property type="nucleotide sequence ID" value="NZ_CAJRAY010000018.1"/>
</dbReference>